<accession>A0A4U1D3H4</accession>
<dbReference type="InterPro" id="IPR050807">
    <property type="entry name" value="TransReg_Diox_bact_type"/>
</dbReference>
<dbReference type="Proteomes" id="UP000307756">
    <property type="component" value="Unassembled WGS sequence"/>
</dbReference>
<dbReference type="PANTHER" id="PTHR46797">
    <property type="entry name" value="HTH-TYPE TRANSCRIPTIONAL REGULATOR"/>
    <property type="match status" value="1"/>
</dbReference>
<dbReference type="GO" id="GO:0005829">
    <property type="term" value="C:cytosol"/>
    <property type="evidence" value="ECO:0007669"/>
    <property type="project" value="TreeGrafter"/>
</dbReference>
<organism evidence="3 4">
    <name type="scientific">Robertmurraya kyonggiensis</name>
    <dbReference type="NCBI Taxonomy" id="1037680"/>
    <lineage>
        <taxon>Bacteria</taxon>
        <taxon>Bacillati</taxon>
        <taxon>Bacillota</taxon>
        <taxon>Bacilli</taxon>
        <taxon>Bacillales</taxon>
        <taxon>Bacillaceae</taxon>
        <taxon>Robertmurraya</taxon>
    </lineage>
</organism>
<dbReference type="OrthoDB" id="2876477at2"/>
<gene>
    <name evidence="3" type="ORF">FA727_16195</name>
</gene>
<evidence type="ECO:0000313" key="4">
    <source>
        <dbReference type="Proteomes" id="UP000307756"/>
    </source>
</evidence>
<dbReference type="AlphaFoldDB" id="A0A4U1D3H4"/>
<protein>
    <submittedName>
        <fullName evidence="3">Helix-turn-helix transcriptional regulator</fullName>
    </submittedName>
</protein>
<feature type="domain" description="HTH cro/C1-type" evidence="2">
    <location>
        <begin position="8"/>
        <end position="60"/>
    </location>
</feature>
<dbReference type="EMBL" id="SWBM01000004">
    <property type="protein sequence ID" value="TKC15666.1"/>
    <property type="molecule type" value="Genomic_DNA"/>
</dbReference>
<keyword evidence="1" id="KW-0238">DNA-binding</keyword>
<sequence length="102" mass="11803">MKDIGQVIKEQRLKRDIPQNELADRLGVAPSFLSKIENGQKTISITRLLEIGEILGINFFEHSDQDDDLYMKWKEVIRVFEEKGVTPDQMLNFIKAIEKLGK</sequence>
<keyword evidence="4" id="KW-1185">Reference proteome</keyword>
<name>A0A4U1D3H4_9BACI</name>
<evidence type="ECO:0000259" key="2">
    <source>
        <dbReference type="PROSITE" id="PS50943"/>
    </source>
</evidence>
<comment type="caution">
    <text evidence="3">The sequence shown here is derived from an EMBL/GenBank/DDBJ whole genome shotgun (WGS) entry which is preliminary data.</text>
</comment>
<reference evidence="3 4" key="1">
    <citation type="journal article" date="2011" name="J. Microbiol.">
        <title>Bacillus kyonggiensis sp. nov., isolated from soil of a lettuce field.</title>
        <authorList>
            <person name="Dong K."/>
            <person name="Lee S."/>
        </authorList>
    </citation>
    <scope>NUCLEOTIDE SEQUENCE [LARGE SCALE GENOMIC DNA]</scope>
    <source>
        <strain evidence="3 4">NB22</strain>
    </source>
</reference>
<dbReference type="GO" id="GO:0003677">
    <property type="term" value="F:DNA binding"/>
    <property type="evidence" value="ECO:0007669"/>
    <property type="project" value="UniProtKB-KW"/>
</dbReference>
<dbReference type="SUPFAM" id="SSF47413">
    <property type="entry name" value="lambda repressor-like DNA-binding domains"/>
    <property type="match status" value="1"/>
</dbReference>
<evidence type="ECO:0000256" key="1">
    <source>
        <dbReference type="ARBA" id="ARBA00023125"/>
    </source>
</evidence>
<dbReference type="PROSITE" id="PS50943">
    <property type="entry name" value="HTH_CROC1"/>
    <property type="match status" value="1"/>
</dbReference>
<dbReference type="SMART" id="SM00530">
    <property type="entry name" value="HTH_XRE"/>
    <property type="match status" value="1"/>
</dbReference>
<dbReference type="InterPro" id="IPR001387">
    <property type="entry name" value="Cro/C1-type_HTH"/>
</dbReference>
<dbReference type="RefSeq" id="WP_136832594.1">
    <property type="nucleotide sequence ID" value="NZ_SWBM01000004.1"/>
</dbReference>
<proteinExistence type="predicted"/>
<dbReference type="CDD" id="cd00093">
    <property type="entry name" value="HTH_XRE"/>
    <property type="match status" value="1"/>
</dbReference>
<dbReference type="InterPro" id="IPR010982">
    <property type="entry name" value="Lambda_DNA-bd_dom_sf"/>
</dbReference>
<dbReference type="GO" id="GO:0003700">
    <property type="term" value="F:DNA-binding transcription factor activity"/>
    <property type="evidence" value="ECO:0007669"/>
    <property type="project" value="TreeGrafter"/>
</dbReference>
<evidence type="ECO:0000313" key="3">
    <source>
        <dbReference type="EMBL" id="TKC15666.1"/>
    </source>
</evidence>
<dbReference type="Gene3D" id="1.10.260.40">
    <property type="entry name" value="lambda repressor-like DNA-binding domains"/>
    <property type="match status" value="1"/>
</dbReference>
<dbReference type="Pfam" id="PF01381">
    <property type="entry name" value="HTH_3"/>
    <property type="match status" value="1"/>
</dbReference>
<dbReference type="PANTHER" id="PTHR46797:SF1">
    <property type="entry name" value="METHYLPHOSPHONATE SYNTHASE"/>
    <property type="match status" value="1"/>
</dbReference>